<dbReference type="EMBL" id="DAAHNU010000126">
    <property type="protein sequence ID" value="HAB6758381.1"/>
    <property type="molecule type" value="Genomic_DNA"/>
</dbReference>
<dbReference type="InterPro" id="IPR022753">
    <property type="entry name" value="T4SS_pilus_biogen_PilP"/>
</dbReference>
<organism evidence="1">
    <name type="scientific">Salmonella enterica subsp. enterica serovar Java</name>
    <dbReference type="NCBI Taxonomy" id="224729"/>
    <lineage>
        <taxon>Bacteria</taxon>
        <taxon>Pseudomonadati</taxon>
        <taxon>Pseudomonadota</taxon>
        <taxon>Gammaproteobacteria</taxon>
        <taxon>Enterobacterales</taxon>
        <taxon>Enterobacteriaceae</taxon>
        <taxon>Salmonella</taxon>
    </lineage>
</organism>
<accession>A0A6Y6EUE2</accession>
<reference evidence="1" key="2">
    <citation type="submission" date="2018-07" db="EMBL/GenBank/DDBJ databases">
        <authorList>
            <consortium name="NCBI Pathogen Detection Project"/>
        </authorList>
    </citation>
    <scope>NUCLEOTIDE SEQUENCE</scope>
    <source>
        <strain evidence="1">Salmonella enterica</strain>
    </source>
</reference>
<protein>
    <submittedName>
        <fullName evidence="1">Type IV pilus biogenesis protein PilP</fullName>
    </submittedName>
</protein>
<dbReference type="AlphaFoldDB" id="A0A6Y6EUE2"/>
<gene>
    <name evidence="1" type="primary">pilP</name>
    <name evidence="1" type="ORF">GYI99_004592</name>
</gene>
<feature type="non-terminal residue" evidence="1">
    <location>
        <position position="1"/>
    </location>
</feature>
<comment type="caution">
    <text evidence="1">The sequence shown here is derived from an EMBL/GenBank/DDBJ whole genome shotgun (WGS) entry which is preliminary data.</text>
</comment>
<sequence length="56" mass="5855">IMEINGKDKRLNAVLRMADGRQTSVTTGSQLPGTSVTVKSISLSGVTLSDGTTLTF</sequence>
<evidence type="ECO:0000313" key="1">
    <source>
        <dbReference type="EMBL" id="HAB6758381.1"/>
    </source>
</evidence>
<dbReference type="NCBIfam" id="TIGR03021">
    <property type="entry name" value="pilP_fam"/>
    <property type="match status" value="1"/>
</dbReference>
<reference evidence="1" key="1">
    <citation type="journal article" date="2018" name="Genome Biol.">
        <title>SKESA: strategic k-mer extension for scrupulous assemblies.</title>
        <authorList>
            <person name="Souvorov A."/>
            <person name="Agarwala R."/>
            <person name="Lipman D.J."/>
        </authorList>
    </citation>
    <scope>NUCLEOTIDE SEQUENCE</scope>
    <source>
        <strain evidence="1">Salmonella enterica</strain>
    </source>
</reference>
<name>A0A6Y6EUE2_SALEB</name>
<proteinExistence type="predicted"/>